<keyword evidence="3" id="KW-1185">Reference proteome</keyword>
<gene>
    <name evidence="2" type="ORF">D7W81_24910</name>
</gene>
<dbReference type="EMBL" id="RAWK01000161">
    <property type="protein sequence ID" value="RKH60827.1"/>
    <property type="molecule type" value="Genomic_DNA"/>
</dbReference>
<dbReference type="Proteomes" id="UP000267003">
    <property type="component" value="Unassembled WGS sequence"/>
</dbReference>
<name>A0A3A8PWJ8_9BACT</name>
<keyword evidence="1" id="KW-0732">Signal</keyword>
<evidence type="ECO:0008006" key="4">
    <source>
        <dbReference type="Google" id="ProtNLM"/>
    </source>
</evidence>
<feature type="chain" id="PRO_5017256852" description="Lipoprotein" evidence="1">
    <location>
        <begin position="20"/>
        <end position="341"/>
    </location>
</feature>
<dbReference type="OrthoDB" id="5525376at2"/>
<accession>A0A3A8PWJ8</accession>
<reference evidence="3" key="1">
    <citation type="submission" date="2018-09" db="EMBL/GenBank/DDBJ databases">
        <authorList>
            <person name="Livingstone P.G."/>
            <person name="Whitworth D.E."/>
        </authorList>
    </citation>
    <scope>NUCLEOTIDE SEQUENCE [LARGE SCALE GENOMIC DNA]</scope>
    <source>
        <strain evidence="3">AB050A</strain>
    </source>
</reference>
<organism evidence="2 3">
    <name type="scientific">Corallococcus aberystwythensis</name>
    <dbReference type="NCBI Taxonomy" id="2316722"/>
    <lineage>
        <taxon>Bacteria</taxon>
        <taxon>Pseudomonadati</taxon>
        <taxon>Myxococcota</taxon>
        <taxon>Myxococcia</taxon>
        <taxon>Myxococcales</taxon>
        <taxon>Cystobacterineae</taxon>
        <taxon>Myxococcaceae</taxon>
        <taxon>Corallococcus</taxon>
    </lineage>
</organism>
<evidence type="ECO:0000256" key="1">
    <source>
        <dbReference type="SAM" id="SignalP"/>
    </source>
</evidence>
<evidence type="ECO:0000313" key="3">
    <source>
        <dbReference type="Proteomes" id="UP000267003"/>
    </source>
</evidence>
<comment type="caution">
    <text evidence="2">The sequence shown here is derived from an EMBL/GenBank/DDBJ whole genome shotgun (WGS) entry which is preliminary data.</text>
</comment>
<protein>
    <recommendedName>
        <fullName evidence="4">Lipoprotein</fullName>
    </recommendedName>
</protein>
<sequence>MFKIAMLVGWLAMPASGWACSCLYGTQGLASTLKEARAQAGFIYLGRVRDQENPSDGFATVDVVEAFKGSVKVGDVLQLPYGWSGDCLLSLPPGQTWLLYAGDTSPEEVWRCSRSRRIFSDDSELTWLRTGVLPPVPVSLQREAVSCKACDIDAIGGRLVAPPELPPATPASHSEAEVLWKKGQPFFTTEYAETDEEHRVLFGMSREGRAFELTEGSGTSRARKACERRVQLRWCKRLELRQRAAKLFAFHCVDPREAQEVCDEQESRKSEWLPMERLPARACSWFDPSAPNCELAEARFPFPAGAPPLPVLACHPRTPAARSGSYACEVKTAPEPGPPEP</sequence>
<evidence type="ECO:0000313" key="2">
    <source>
        <dbReference type="EMBL" id="RKH60827.1"/>
    </source>
</evidence>
<proteinExistence type="predicted"/>
<dbReference type="PROSITE" id="PS51257">
    <property type="entry name" value="PROKAR_LIPOPROTEIN"/>
    <property type="match status" value="1"/>
</dbReference>
<dbReference type="AlphaFoldDB" id="A0A3A8PWJ8"/>
<feature type="signal peptide" evidence="1">
    <location>
        <begin position="1"/>
        <end position="19"/>
    </location>
</feature>
<dbReference type="RefSeq" id="WP_120557892.1">
    <property type="nucleotide sequence ID" value="NZ_RAWK01000161.1"/>
</dbReference>